<dbReference type="Proteomes" id="UP000314986">
    <property type="component" value="Unassembled WGS sequence"/>
</dbReference>
<dbReference type="Gene3D" id="2.80.10.50">
    <property type="match status" value="1"/>
</dbReference>
<comment type="similarity">
    <text evidence="1 2">Belongs to the heparin-binding growth factors family.</text>
</comment>
<dbReference type="GeneTree" id="ENSGT00940000160601"/>
<sequence length="179" mass="19721">MTLSVKDAQRKRILGDIQPHWLRLFKVILMSFHFKSGGGGCAMPCSVAERGRSREPGMGVRCANWLCLILGCAFLARSLCRPPPAVTRDSGAPLELGWGHQIRLKHLYTEGDSKHLQINPDGRVNGSNAQNVYTLLEIRAVEPGHVVIKGVRTGRYLCMNAQGNIFGSVSIGLHSYRNN</sequence>
<dbReference type="InterPro" id="IPR008996">
    <property type="entry name" value="IL1/FGF"/>
</dbReference>
<dbReference type="SMART" id="SM00442">
    <property type="entry name" value="FGF"/>
    <property type="match status" value="1"/>
</dbReference>
<dbReference type="InParanoid" id="A0A4W3IGI3"/>
<organism evidence="3 4">
    <name type="scientific">Callorhinchus milii</name>
    <name type="common">Ghost shark</name>
    <dbReference type="NCBI Taxonomy" id="7868"/>
    <lineage>
        <taxon>Eukaryota</taxon>
        <taxon>Metazoa</taxon>
        <taxon>Chordata</taxon>
        <taxon>Craniata</taxon>
        <taxon>Vertebrata</taxon>
        <taxon>Chondrichthyes</taxon>
        <taxon>Holocephali</taxon>
        <taxon>Chimaeriformes</taxon>
        <taxon>Callorhinchidae</taxon>
        <taxon>Callorhinchus</taxon>
    </lineage>
</organism>
<evidence type="ECO:0000256" key="2">
    <source>
        <dbReference type="RuleBase" id="RU049442"/>
    </source>
</evidence>
<dbReference type="InterPro" id="IPR002209">
    <property type="entry name" value="Fibroblast_GF_fam"/>
</dbReference>
<name>A0A4W3IGI3_CALMI</name>
<evidence type="ECO:0000256" key="1">
    <source>
        <dbReference type="ARBA" id="ARBA00007936"/>
    </source>
</evidence>
<proteinExistence type="inferred from homology"/>
<reference evidence="4" key="1">
    <citation type="journal article" date="2006" name="Science">
        <title>Ancient noncoding elements conserved in the human genome.</title>
        <authorList>
            <person name="Venkatesh B."/>
            <person name="Kirkness E.F."/>
            <person name="Loh Y.H."/>
            <person name="Halpern A.L."/>
            <person name="Lee A.P."/>
            <person name="Johnson J."/>
            <person name="Dandona N."/>
            <person name="Viswanathan L.D."/>
            <person name="Tay A."/>
            <person name="Venter J.C."/>
            <person name="Strausberg R.L."/>
            <person name="Brenner S."/>
        </authorList>
    </citation>
    <scope>NUCLEOTIDE SEQUENCE [LARGE SCALE GENOMIC DNA]</scope>
</reference>
<protein>
    <recommendedName>
        <fullName evidence="2">Fibroblast growth factor</fullName>
        <shortName evidence="2">FGF</shortName>
    </recommendedName>
</protein>
<reference evidence="4" key="2">
    <citation type="journal article" date="2007" name="PLoS Biol.">
        <title>Survey sequencing and comparative analysis of the elephant shark (Callorhinchus milii) genome.</title>
        <authorList>
            <person name="Venkatesh B."/>
            <person name="Kirkness E.F."/>
            <person name="Loh Y.H."/>
            <person name="Halpern A.L."/>
            <person name="Lee A.P."/>
            <person name="Johnson J."/>
            <person name="Dandona N."/>
            <person name="Viswanathan L.D."/>
            <person name="Tay A."/>
            <person name="Venter J.C."/>
            <person name="Strausberg R.L."/>
            <person name="Brenner S."/>
        </authorList>
    </citation>
    <scope>NUCLEOTIDE SEQUENCE [LARGE SCALE GENOMIC DNA]</scope>
</reference>
<dbReference type="Ensembl" id="ENSCMIT00000029820.1">
    <property type="protein sequence ID" value="ENSCMIP00000029354.1"/>
    <property type="gene ID" value="ENSCMIG00000012702.1"/>
</dbReference>
<dbReference type="STRING" id="7868.ENSCMIP00000029354"/>
<dbReference type="AlphaFoldDB" id="A0A4W3IGI3"/>
<accession>A0A4W3IGI3</accession>
<reference evidence="4" key="3">
    <citation type="journal article" date="2014" name="Nature">
        <title>Elephant shark genome provides unique insights into gnathostome evolution.</title>
        <authorList>
            <consortium name="International Elephant Shark Genome Sequencing Consortium"/>
            <person name="Venkatesh B."/>
            <person name="Lee A.P."/>
            <person name="Ravi V."/>
            <person name="Maurya A.K."/>
            <person name="Lian M.M."/>
            <person name="Swann J.B."/>
            <person name="Ohta Y."/>
            <person name="Flajnik M.F."/>
            <person name="Sutoh Y."/>
            <person name="Kasahara M."/>
            <person name="Hoon S."/>
            <person name="Gangu V."/>
            <person name="Roy S.W."/>
            <person name="Irimia M."/>
            <person name="Korzh V."/>
            <person name="Kondrychyn I."/>
            <person name="Lim Z.W."/>
            <person name="Tay B.H."/>
            <person name="Tohari S."/>
            <person name="Kong K.W."/>
            <person name="Ho S."/>
            <person name="Lorente-Galdos B."/>
            <person name="Quilez J."/>
            <person name="Marques-Bonet T."/>
            <person name="Raney B.J."/>
            <person name="Ingham P.W."/>
            <person name="Tay A."/>
            <person name="Hillier L.W."/>
            <person name="Minx P."/>
            <person name="Boehm T."/>
            <person name="Wilson R.K."/>
            <person name="Brenner S."/>
            <person name="Warren W.C."/>
        </authorList>
    </citation>
    <scope>NUCLEOTIDE SEQUENCE [LARGE SCALE GENOMIC DNA]</scope>
</reference>
<evidence type="ECO:0000313" key="4">
    <source>
        <dbReference type="Proteomes" id="UP000314986"/>
    </source>
</evidence>
<dbReference type="SUPFAM" id="SSF50353">
    <property type="entry name" value="Cytokine"/>
    <property type="match status" value="1"/>
</dbReference>
<dbReference type="GO" id="GO:0008083">
    <property type="term" value="F:growth factor activity"/>
    <property type="evidence" value="ECO:0007669"/>
    <property type="project" value="InterPro"/>
</dbReference>
<reference evidence="3" key="5">
    <citation type="submission" date="2025-09" db="UniProtKB">
        <authorList>
            <consortium name="Ensembl"/>
        </authorList>
    </citation>
    <scope>IDENTIFICATION</scope>
</reference>
<dbReference type="PRINTS" id="PR00263">
    <property type="entry name" value="HBGFFGF"/>
</dbReference>
<evidence type="ECO:0000313" key="3">
    <source>
        <dbReference type="Ensembl" id="ENSCMIP00000029354.1"/>
    </source>
</evidence>
<dbReference type="Pfam" id="PF00167">
    <property type="entry name" value="FGF"/>
    <property type="match status" value="1"/>
</dbReference>
<reference evidence="3" key="4">
    <citation type="submission" date="2025-08" db="UniProtKB">
        <authorList>
            <consortium name="Ensembl"/>
        </authorList>
    </citation>
    <scope>IDENTIFICATION</scope>
</reference>
<keyword evidence="4" id="KW-1185">Reference proteome</keyword>
<dbReference type="PANTHER" id="PTHR11486">
    <property type="entry name" value="FIBROBLAST GROWTH FACTOR"/>
    <property type="match status" value="1"/>
</dbReference>